<accession>A0A432PDJ8</accession>
<evidence type="ECO:0000256" key="1">
    <source>
        <dbReference type="SAM" id="MobiDB-lite"/>
    </source>
</evidence>
<sequence>MAIDKHEQIRRRAYEIWEAEGRPEGADLRHWLQACDELAGEDENKTLQDMIDQDDRDDAALLQGAGESGDFDPPRTTPGRTVEATVPKIEIATGEAKTRKIEGP</sequence>
<protein>
    <submittedName>
        <fullName evidence="2">DUF2934 domain-containing protein</fullName>
    </submittedName>
</protein>
<gene>
    <name evidence="2" type="ORF">EFQ99_28415</name>
</gene>
<name>A0A432PDJ8_9HYPH</name>
<evidence type="ECO:0000313" key="3">
    <source>
        <dbReference type="Proteomes" id="UP000278823"/>
    </source>
</evidence>
<dbReference type="OrthoDB" id="9811127at2"/>
<proteinExistence type="predicted"/>
<dbReference type="InterPro" id="IPR021327">
    <property type="entry name" value="DUF2934"/>
</dbReference>
<dbReference type="RefSeq" id="WP_126924481.1">
    <property type="nucleotide sequence ID" value="NZ_ML133698.1"/>
</dbReference>
<dbReference type="Proteomes" id="UP000278823">
    <property type="component" value="Unassembled WGS sequence"/>
</dbReference>
<dbReference type="AlphaFoldDB" id="A0A432PDJ8"/>
<comment type="caution">
    <text evidence="2">The sequence shown here is derived from an EMBL/GenBank/DDBJ whole genome shotgun (WGS) entry which is preliminary data.</text>
</comment>
<evidence type="ECO:0000313" key="2">
    <source>
        <dbReference type="EMBL" id="RUM20565.1"/>
    </source>
</evidence>
<reference evidence="3" key="1">
    <citation type="submission" date="2018-11" db="EMBL/GenBank/DDBJ databases">
        <title>Rhizobium chutanense sp. nov., isolated from root nodules of Phaseolus vulgaris in China.</title>
        <authorList>
            <person name="Huo Y."/>
        </authorList>
    </citation>
    <scope>NUCLEOTIDE SEQUENCE [LARGE SCALE GENOMIC DNA]</scope>
    <source>
        <strain evidence="3">CCBAU 65647</strain>
    </source>
</reference>
<dbReference type="Pfam" id="PF11154">
    <property type="entry name" value="DUF2934"/>
    <property type="match status" value="1"/>
</dbReference>
<feature type="region of interest" description="Disordered" evidence="1">
    <location>
        <begin position="62"/>
        <end position="81"/>
    </location>
</feature>
<keyword evidence="3" id="KW-1185">Reference proteome</keyword>
<dbReference type="EMBL" id="RJTH01000014">
    <property type="protein sequence ID" value="RUM20565.1"/>
    <property type="molecule type" value="Genomic_DNA"/>
</dbReference>
<organism evidence="2 3">
    <name type="scientific">Rhizobium vallis</name>
    <dbReference type="NCBI Taxonomy" id="634290"/>
    <lineage>
        <taxon>Bacteria</taxon>
        <taxon>Pseudomonadati</taxon>
        <taxon>Pseudomonadota</taxon>
        <taxon>Alphaproteobacteria</taxon>
        <taxon>Hyphomicrobiales</taxon>
        <taxon>Rhizobiaceae</taxon>
        <taxon>Rhizobium/Agrobacterium group</taxon>
        <taxon>Rhizobium</taxon>
    </lineage>
</organism>